<accession>A0A090DUR7</accession>
<keyword evidence="2" id="KW-1185">Reference proteome</keyword>
<evidence type="ECO:0000313" key="1">
    <source>
        <dbReference type="EMBL" id="CDX20731.1"/>
    </source>
</evidence>
<protein>
    <submittedName>
        <fullName evidence="1">Uncharacterized protein</fullName>
    </submittedName>
</protein>
<dbReference type="EMBL" id="CCMZ01000027">
    <property type="protein sequence ID" value="CDX20731.1"/>
    <property type="molecule type" value="Genomic_DNA"/>
</dbReference>
<organism evidence="1 2">
    <name type="scientific">Mesorhizobium plurifarium</name>
    <dbReference type="NCBI Taxonomy" id="69974"/>
    <lineage>
        <taxon>Bacteria</taxon>
        <taxon>Pseudomonadati</taxon>
        <taxon>Pseudomonadota</taxon>
        <taxon>Alphaproteobacteria</taxon>
        <taxon>Hyphomicrobiales</taxon>
        <taxon>Phyllobacteriaceae</taxon>
        <taxon>Mesorhizobium</taxon>
    </lineage>
</organism>
<gene>
    <name evidence="1" type="ORF">MPL3356_330028</name>
</gene>
<name>A0A090DUR7_MESPL</name>
<dbReference type="AlphaFoldDB" id="A0A090DUR7"/>
<proteinExistence type="predicted"/>
<reference evidence="2" key="1">
    <citation type="submission" date="2014-08" db="EMBL/GenBank/DDBJ databases">
        <authorList>
            <person name="Moulin L."/>
        </authorList>
    </citation>
    <scope>NUCLEOTIDE SEQUENCE [LARGE SCALE GENOMIC DNA]</scope>
</reference>
<dbReference type="Proteomes" id="UP000045285">
    <property type="component" value="Unassembled WGS sequence"/>
</dbReference>
<sequence>MGMPGPADSLTRKSACGVLMVRSAMAMAHRTSGLRCFQHRIPGSTRALGFWLRKD</sequence>
<evidence type="ECO:0000313" key="2">
    <source>
        <dbReference type="Proteomes" id="UP000045285"/>
    </source>
</evidence>